<protein>
    <submittedName>
        <fullName evidence="1">Uncharacterized protein</fullName>
    </submittedName>
</protein>
<organism evidence="1">
    <name type="scientific">Arundo donax</name>
    <name type="common">Giant reed</name>
    <name type="synonym">Donax arundinaceus</name>
    <dbReference type="NCBI Taxonomy" id="35708"/>
    <lineage>
        <taxon>Eukaryota</taxon>
        <taxon>Viridiplantae</taxon>
        <taxon>Streptophyta</taxon>
        <taxon>Embryophyta</taxon>
        <taxon>Tracheophyta</taxon>
        <taxon>Spermatophyta</taxon>
        <taxon>Magnoliopsida</taxon>
        <taxon>Liliopsida</taxon>
        <taxon>Poales</taxon>
        <taxon>Poaceae</taxon>
        <taxon>PACMAD clade</taxon>
        <taxon>Arundinoideae</taxon>
        <taxon>Arundineae</taxon>
        <taxon>Arundo</taxon>
    </lineage>
</organism>
<reference evidence="1" key="2">
    <citation type="journal article" date="2015" name="Data Brief">
        <title>Shoot transcriptome of the giant reed, Arundo donax.</title>
        <authorList>
            <person name="Barrero R.A."/>
            <person name="Guerrero F.D."/>
            <person name="Moolhuijzen P."/>
            <person name="Goolsby J.A."/>
            <person name="Tidwell J."/>
            <person name="Bellgard S.E."/>
            <person name="Bellgard M.I."/>
        </authorList>
    </citation>
    <scope>NUCLEOTIDE SEQUENCE</scope>
    <source>
        <tissue evidence="1">Shoot tissue taken approximately 20 cm above the soil surface</tissue>
    </source>
</reference>
<dbReference type="AlphaFoldDB" id="A0A0A9FI26"/>
<dbReference type="EMBL" id="GBRH01188115">
    <property type="protein sequence ID" value="JAE09781.1"/>
    <property type="molecule type" value="Transcribed_RNA"/>
</dbReference>
<name>A0A0A9FI26_ARUDO</name>
<evidence type="ECO:0000313" key="1">
    <source>
        <dbReference type="EMBL" id="JAE09781.1"/>
    </source>
</evidence>
<sequence>MVHRYRDRMFTITKQIAVYRIHMLVLHPQNLYIQCFKIDLFH</sequence>
<accession>A0A0A9FI26</accession>
<proteinExistence type="predicted"/>
<reference evidence="1" key="1">
    <citation type="submission" date="2014-09" db="EMBL/GenBank/DDBJ databases">
        <authorList>
            <person name="Magalhaes I.L.F."/>
            <person name="Oliveira U."/>
            <person name="Santos F.R."/>
            <person name="Vidigal T.H.D.A."/>
            <person name="Brescovit A.D."/>
            <person name="Santos A.J."/>
        </authorList>
    </citation>
    <scope>NUCLEOTIDE SEQUENCE</scope>
    <source>
        <tissue evidence="1">Shoot tissue taken approximately 20 cm above the soil surface</tissue>
    </source>
</reference>